<feature type="region of interest" description="Disordered" evidence="1">
    <location>
        <begin position="66"/>
        <end position="115"/>
    </location>
</feature>
<feature type="region of interest" description="Disordered" evidence="1">
    <location>
        <begin position="267"/>
        <end position="299"/>
    </location>
</feature>
<reference evidence="2 3" key="1">
    <citation type="submission" date="2014-04" db="EMBL/GenBank/DDBJ databases">
        <title>Evolutionary Origins and Diversification of the Mycorrhizal Mutualists.</title>
        <authorList>
            <consortium name="DOE Joint Genome Institute"/>
            <consortium name="Mycorrhizal Genomics Consortium"/>
            <person name="Kohler A."/>
            <person name="Kuo A."/>
            <person name="Nagy L.G."/>
            <person name="Floudas D."/>
            <person name="Copeland A."/>
            <person name="Barry K.W."/>
            <person name="Cichocki N."/>
            <person name="Veneault-Fourrey C."/>
            <person name="LaButti K."/>
            <person name="Lindquist E.A."/>
            <person name="Lipzen A."/>
            <person name="Lundell T."/>
            <person name="Morin E."/>
            <person name="Murat C."/>
            <person name="Riley R."/>
            <person name="Ohm R."/>
            <person name="Sun H."/>
            <person name="Tunlid A."/>
            <person name="Henrissat B."/>
            <person name="Grigoriev I.V."/>
            <person name="Hibbett D.S."/>
            <person name="Martin F."/>
        </authorList>
    </citation>
    <scope>NUCLEOTIDE SEQUENCE [LARGE SCALE GENOMIC DNA]</scope>
    <source>
        <strain evidence="2 3">Koide BX008</strain>
    </source>
</reference>
<feature type="compositionally biased region" description="Basic and acidic residues" evidence="1">
    <location>
        <begin position="105"/>
        <end position="115"/>
    </location>
</feature>
<dbReference type="Proteomes" id="UP000054549">
    <property type="component" value="Unassembled WGS sequence"/>
</dbReference>
<sequence>MATIRTTTRRCWAVNLTRNALRANQTIQHLNLGSRTLFQATALSKSSSASVICRPASIKQTYPRSCQIPESRNLSTSRPLNQSETKTKQEAQETQEQTTSNNDNDTVRQEASEGKEIPPEWWINALEATANAPWLFHPPNEPVDRLKRAFTLLFQIILYLGRPQEEEVAIQFLNAFHSAVVPPESEIGRARRAVANITRAVVHDISSIPLTSPLRGEQVRLFEVFDALQPLHDVYLENMREGEVDAGEWSDFWKRAEPVLLSLGETLDQGGFGLEPDERRASRKEGKEQKEGTNGAKDE</sequence>
<name>A0A0C2WWM7_AMAMK</name>
<gene>
    <name evidence="2" type="ORF">M378DRAFT_130326</name>
</gene>
<evidence type="ECO:0000313" key="3">
    <source>
        <dbReference type="Proteomes" id="UP000054549"/>
    </source>
</evidence>
<dbReference type="EMBL" id="KN818293">
    <property type="protein sequence ID" value="KIL60758.1"/>
    <property type="molecule type" value="Genomic_DNA"/>
</dbReference>
<proteinExistence type="predicted"/>
<keyword evidence="3" id="KW-1185">Reference proteome</keyword>
<accession>A0A0C2WWM7</accession>
<organism evidence="2 3">
    <name type="scientific">Amanita muscaria (strain Koide BX008)</name>
    <dbReference type="NCBI Taxonomy" id="946122"/>
    <lineage>
        <taxon>Eukaryota</taxon>
        <taxon>Fungi</taxon>
        <taxon>Dikarya</taxon>
        <taxon>Basidiomycota</taxon>
        <taxon>Agaricomycotina</taxon>
        <taxon>Agaricomycetes</taxon>
        <taxon>Agaricomycetidae</taxon>
        <taxon>Agaricales</taxon>
        <taxon>Pluteineae</taxon>
        <taxon>Amanitaceae</taxon>
        <taxon>Amanita</taxon>
    </lineage>
</organism>
<feature type="compositionally biased region" description="Basic and acidic residues" evidence="1">
    <location>
        <begin position="276"/>
        <end position="299"/>
    </location>
</feature>
<evidence type="ECO:0000313" key="2">
    <source>
        <dbReference type="EMBL" id="KIL60758.1"/>
    </source>
</evidence>
<dbReference type="OrthoDB" id="3177611at2759"/>
<feature type="compositionally biased region" description="Polar residues" evidence="1">
    <location>
        <begin position="66"/>
        <end position="81"/>
    </location>
</feature>
<evidence type="ECO:0000256" key="1">
    <source>
        <dbReference type="SAM" id="MobiDB-lite"/>
    </source>
</evidence>
<dbReference type="HOGENOM" id="CLU_930561_0_0_1"/>
<protein>
    <submittedName>
        <fullName evidence="2">Uncharacterized protein</fullName>
    </submittedName>
</protein>
<dbReference type="InParanoid" id="A0A0C2WWM7"/>
<dbReference type="AlphaFoldDB" id="A0A0C2WWM7"/>